<dbReference type="PANTHER" id="PTHR40382">
    <property type="match status" value="1"/>
</dbReference>
<feature type="transmembrane region" description="Helical" evidence="1">
    <location>
        <begin position="27"/>
        <end position="50"/>
    </location>
</feature>
<dbReference type="RefSeq" id="XP_029686581.1">
    <property type="nucleotide sequence ID" value="XM_029830721.1"/>
</dbReference>
<name>A0A3B5JWB0_TAKRU</name>
<keyword evidence="3" id="KW-1185">Reference proteome</keyword>
<gene>
    <name evidence="2" type="primary">kiaa0040</name>
</gene>
<protein>
    <recommendedName>
        <fullName evidence="4">KIAA0040</fullName>
    </recommendedName>
</protein>
<keyword evidence="1" id="KW-0472">Membrane</keyword>
<organism evidence="2 3">
    <name type="scientific">Takifugu rubripes</name>
    <name type="common">Japanese pufferfish</name>
    <name type="synonym">Fugu rubripes</name>
    <dbReference type="NCBI Taxonomy" id="31033"/>
    <lineage>
        <taxon>Eukaryota</taxon>
        <taxon>Metazoa</taxon>
        <taxon>Chordata</taxon>
        <taxon>Craniata</taxon>
        <taxon>Vertebrata</taxon>
        <taxon>Euteleostomi</taxon>
        <taxon>Actinopterygii</taxon>
        <taxon>Neopterygii</taxon>
        <taxon>Teleostei</taxon>
        <taxon>Neoteleostei</taxon>
        <taxon>Acanthomorphata</taxon>
        <taxon>Eupercaria</taxon>
        <taxon>Tetraodontiformes</taxon>
        <taxon>Tetradontoidea</taxon>
        <taxon>Tetraodontidae</taxon>
        <taxon>Takifugu</taxon>
    </lineage>
</organism>
<dbReference type="Proteomes" id="UP000005226">
    <property type="component" value="Chromosome 22"/>
</dbReference>
<dbReference type="RefSeq" id="XP_029686582.1">
    <property type="nucleotide sequence ID" value="XM_029830722.1"/>
</dbReference>
<proteinExistence type="predicted"/>
<evidence type="ECO:0000313" key="2">
    <source>
        <dbReference type="Ensembl" id="ENSTRUP00000049058.1"/>
    </source>
</evidence>
<reference evidence="2" key="3">
    <citation type="submission" date="2025-09" db="UniProtKB">
        <authorList>
            <consortium name="Ensembl"/>
        </authorList>
    </citation>
    <scope>IDENTIFICATION</scope>
</reference>
<dbReference type="RefSeq" id="XP_029686580.1">
    <property type="nucleotide sequence ID" value="XM_029830720.1"/>
</dbReference>
<reference evidence="2 3" key="1">
    <citation type="journal article" date="2011" name="Genome Biol. Evol.">
        <title>Integration of the genetic map and genome assembly of fugu facilitates insights into distinct features of genome evolution in teleosts and mammals.</title>
        <authorList>
            <person name="Kai W."/>
            <person name="Kikuchi K."/>
            <person name="Tohari S."/>
            <person name="Chew A.K."/>
            <person name="Tay A."/>
            <person name="Fujiwara A."/>
            <person name="Hosoya S."/>
            <person name="Suetake H."/>
            <person name="Naruse K."/>
            <person name="Brenner S."/>
            <person name="Suzuki Y."/>
            <person name="Venkatesh B."/>
        </authorList>
    </citation>
    <scope>NUCLEOTIDE SEQUENCE [LARGE SCALE GENOMIC DNA]</scope>
</reference>
<reference evidence="2" key="2">
    <citation type="submission" date="2025-08" db="UniProtKB">
        <authorList>
            <consortium name="Ensembl"/>
        </authorList>
    </citation>
    <scope>IDENTIFICATION</scope>
</reference>
<dbReference type="OMA" id="GIFNTIC"/>
<dbReference type="PANTHER" id="PTHR40382:SF1">
    <property type="entry name" value="RIKEN CDNA 4930523C07 GENE"/>
    <property type="match status" value="1"/>
</dbReference>
<accession>A0A3B5JWB0</accession>
<dbReference type="RefSeq" id="XP_011614697.1">
    <property type="nucleotide sequence ID" value="XM_011616395.2"/>
</dbReference>
<dbReference type="CTD" id="9674"/>
<dbReference type="GeneID" id="105418120"/>
<dbReference type="InParanoid" id="A0A3B5JWB0"/>
<keyword evidence="1" id="KW-1133">Transmembrane helix</keyword>
<keyword evidence="1" id="KW-0812">Transmembrane</keyword>
<evidence type="ECO:0000313" key="3">
    <source>
        <dbReference type="Proteomes" id="UP000005226"/>
    </source>
</evidence>
<evidence type="ECO:0000256" key="1">
    <source>
        <dbReference type="SAM" id="Phobius"/>
    </source>
</evidence>
<dbReference type="AlphaFoldDB" id="A0A3B5JWB0"/>
<dbReference type="KEGG" id="tru:105418120"/>
<evidence type="ECO:0008006" key="4">
    <source>
        <dbReference type="Google" id="ProtNLM"/>
    </source>
</evidence>
<dbReference type="Ensembl" id="ENSTRUT00000053633.2">
    <property type="protein sequence ID" value="ENSTRUP00000049058.1"/>
    <property type="gene ID" value="ENSTRUG00000024713.2"/>
</dbReference>
<dbReference type="GeneTree" id="ENSGT00620000089392"/>
<sequence length="109" mass="12201">MDGSANNIQDFFSQFWRLVTDKHNQGAYNTVCLAVLLTLPLLVFLTALLVCCHCCCCRHGSRCHSCCCPDTRTRSETKKKKSSAKAEDDLWISVKTGPMTPDRVTLTML</sequence>
<dbReference type="InterPro" id="IPR039964">
    <property type="entry name" value="KIAA0040-like"/>
</dbReference>